<dbReference type="GO" id="GO:0006352">
    <property type="term" value="P:DNA-templated transcription initiation"/>
    <property type="evidence" value="ECO:0007669"/>
    <property type="project" value="InterPro"/>
</dbReference>
<dbReference type="CDD" id="cd06171">
    <property type="entry name" value="Sigma70_r4"/>
    <property type="match status" value="1"/>
</dbReference>
<sequence length="193" mass="21165">MISASAALIEAACAGDERALSQLLRACQPDLRRFARRTCSNSEDAEDAVQVALWQLHRKIGTLGTVAAFATWLFRIVERECYRIFKRSAAKAPLSAPLAEELAAPHIPADLRLDLTRAIAALPEAYRVALILRDVEELTAPEVAASLGLSVQAVKSRLHRARAMVRESLMSGGYWDRDGESGSDPREVRTIGR</sequence>
<dbReference type="GO" id="GO:0003677">
    <property type="term" value="F:DNA binding"/>
    <property type="evidence" value="ECO:0007669"/>
    <property type="project" value="InterPro"/>
</dbReference>
<dbReference type="InterPro" id="IPR014284">
    <property type="entry name" value="RNA_pol_sigma-70_dom"/>
</dbReference>
<dbReference type="SUPFAM" id="SSF88659">
    <property type="entry name" value="Sigma3 and sigma4 domains of RNA polymerase sigma factors"/>
    <property type="match status" value="1"/>
</dbReference>
<dbReference type="InterPro" id="IPR039425">
    <property type="entry name" value="RNA_pol_sigma-70-like"/>
</dbReference>
<evidence type="ECO:0000256" key="1">
    <source>
        <dbReference type="ARBA" id="ARBA00010641"/>
    </source>
</evidence>
<dbReference type="Gene3D" id="1.10.10.10">
    <property type="entry name" value="Winged helix-like DNA-binding domain superfamily/Winged helix DNA-binding domain"/>
    <property type="match status" value="1"/>
</dbReference>
<dbReference type="PANTHER" id="PTHR43133">
    <property type="entry name" value="RNA POLYMERASE ECF-TYPE SIGMA FACTO"/>
    <property type="match status" value="1"/>
</dbReference>
<evidence type="ECO:0000256" key="2">
    <source>
        <dbReference type="ARBA" id="ARBA00023015"/>
    </source>
</evidence>
<dbReference type="Proteomes" id="UP000271590">
    <property type="component" value="Unassembled WGS sequence"/>
</dbReference>
<dbReference type="NCBIfam" id="TIGR02937">
    <property type="entry name" value="sigma70-ECF"/>
    <property type="match status" value="1"/>
</dbReference>
<dbReference type="InterPro" id="IPR013324">
    <property type="entry name" value="RNA_pol_sigma_r3/r4-like"/>
</dbReference>
<reference evidence="7 8" key="1">
    <citation type="submission" date="2018-11" db="EMBL/GenBank/DDBJ databases">
        <title>The genome of Variovorax sp T529.</title>
        <authorList>
            <person name="Gao J."/>
        </authorList>
    </citation>
    <scope>NUCLEOTIDE SEQUENCE [LARGE SCALE GENOMIC DNA]</scope>
    <source>
        <strain evidence="7 8">T529</strain>
    </source>
</reference>
<evidence type="ECO:0000256" key="3">
    <source>
        <dbReference type="ARBA" id="ARBA00023082"/>
    </source>
</evidence>
<name>A0A3P3EBH6_9BURK</name>
<organism evidence="7 8">
    <name type="scientific">Variovorax beijingensis</name>
    <dbReference type="NCBI Taxonomy" id="2496117"/>
    <lineage>
        <taxon>Bacteria</taxon>
        <taxon>Pseudomonadati</taxon>
        <taxon>Pseudomonadota</taxon>
        <taxon>Betaproteobacteria</taxon>
        <taxon>Burkholderiales</taxon>
        <taxon>Comamonadaceae</taxon>
        <taxon>Variovorax</taxon>
    </lineage>
</organism>
<dbReference type="AlphaFoldDB" id="A0A3P3EBH6"/>
<dbReference type="Pfam" id="PF08281">
    <property type="entry name" value="Sigma70_r4_2"/>
    <property type="match status" value="1"/>
</dbReference>
<dbReference type="SUPFAM" id="SSF88946">
    <property type="entry name" value="Sigma2 domain of RNA polymerase sigma factors"/>
    <property type="match status" value="1"/>
</dbReference>
<dbReference type="RefSeq" id="WP_124961015.1">
    <property type="nucleotide sequence ID" value="NZ_RQXU01000020.1"/>
</dbReference>
<evidence type="ECO:0000259" key="5">
    <source>
        <dbReference type="Pfam" id="PF04542"/>
    </source>
</evidence>
<protein>
    <submittedName>
        <fullName evidence="7">RNA polymerase sigma factor</fullName>
    </submittedName>
</protein>
<keyword evidence="2" id="KW-0805">Transcription regulation</keyword>
<accession>A0A3P3EBH6</accession>
<dbReference type="InterPro" id="IPR013249">
    <property type="entry name" value="RNA_pol_sigma70_r4_t2"/>
</dbReference>
<dbReference type="EMBL" id="RQXU01000020">
    <property type="protein sequence ID" value="RRH83729.1"/>
    <property type="molecule type" value="Genomic_DNA"/>
</dbReference>
<dbReference type="PANTHER" id="PTHR43133:SF51">
    <property type="entry name" value="RNA POLYMERASE SIGMA FACTOR"/>
    <property type="match status" value="1"/>
</dbReference>
<comment type="caution">
    <text evidence="7">The sequence shown here is derived from an EMBL/GenBank/DDBJ whole genome shotgun (WGS) entry which is preliminary data.</text>
</comment>
<evidence type="ECO:0000313" key="7">
    <source>
        <dbReference type="EMBL" id="RRH83729.1"/>
    </source>
</evidence>
<dbReference type="Gene3D" id="1.10.1740.10">
    <property type="match status" value="1"/>
</dbReference>
<dbReference type="GO" id="GO:0016987">
    <property type="term" value="F:sigma factor activity"/>
    <property type="evidence" value="ECO:0007669"/>
    <property type="project" value="UniProtKB-KW"/>
</dbReference>
<dbReference type="Pfam" id="PF04542">
    <property type="entry name" value="Sigma70_r2"/>
    <property type="match status" value="1"/>
</dbReference>
<gene>
    <name evidence="7" type="ORF">EH244_25035</name>
</gene>
<proteinExistence type="inferred from homology"/>
<keyword evidence="4" id="KW-0804">Transcription</keyword>
<evidence type="ECO:0000259" key="6">
    <source>
        <dbReference type="Pfam" id="PF08281"/>
    </source>
</evidence>
<feature type="domain" description="RNA polymerase sigma-70 region 2" evidence="5">
    <location>
        <begin position="23"/>
        <end position="88"/>
    </location>
</feature>
<dbReference type="InterPro" id="IPR036388">
    <property type="entry name" value="WH-like_DNA-bd_sf"/>
</dbReference>
<dbReference type="InterPro" id="IPR007627">
    <property type="entry name" value="RNA_pol_sigma70_r2"/>
</dbReference>
<feature type="domain" description="RNA polymerase sigma factor 70 region 4 type 2" evidence="6">
    <location>
        <begin position="113"/>
        <end position="163"/>
    </location>
</feature>
<keyword evidence="3" id="KW-0731">Sigma factor</keyword>
<evidence type="ECO:0000256" key="4">
    <source>
        <dbReference type="ARBA" id="ARBA00023163"/>
    </source>
</evidence>
<evidence type="ECO:0000313" key="8">
    <source>
        <dbReference type="Proteomes" id="UP000271590"/>
    </source>
</evidence>
<comment type="similarity">
    <text evidence="1">Belongs to the sigma-70 factor family. ECF subfamily.</text>
</comment>
<dbReference type="InterPro" id="IPR013325">
    <property type="entry name" value="RNA_pol_sigma_r2"/>
</dbReference>